<dbReference type="PANTHER" id="PTHR32309:SF13">
    <property type="entry name" value="FERRIC ENTEROBACTIN TRANSPORT PROTEIN FEPE"/>
    <property type="match status" value="1"/>
</dbReference>
<evidence type="ECO:0000256" key="4">
    <source>
        <dbReference type="ARBA" id="ARBA00022692"/>
    </source>
</evidence>
<reference evidence="9" key="1">
    <citation type="journal article" date="2014" name="Int. J. Syst. Evol. Microbiol.">
        <title>Complete genome sequence of Corynebacterium casei LMG S-19264T (=DSM 44701T), isolated from a smear-ripened cheese.</title>
        <authorList>
            <consortium name="US DOE Joint Genome Institute (JGI-PGF)"/>
            <person name="Walter F."/>
            <person name="Albersmeier A."/>
            <person name="Kalinowski J."/>
            <person name="Ruckert C."/>
        </authorList>
    </citation>
    <scope>NUCLEOTIDE SEQUENCE</scope>
    <source>
        <strain evidence="9">VKM Ac-2007</strain>
    </source>
</reference>
<evidence type="ECO:0000256" key="2">
    <source>
        <dbReference type="ARBA" id="ARBA00006683"/>
    </source>
</evidence>
<evidence type="ECO:0000259" key="8">
    <source>
        <dbReference type="Pfam" id="PF02706"/>
    </source>
</evidence>
<dbReference type="AlphaFoldDB" id="A0A9W6MF75"/>
<keyword evidence="5" id="KW-1133">Transmembrane helix</keyword>
<dbReference type="EMBL" id="BSEV01000012">
    <property type="protein sequence ID" value="GLK11578.1"/>
    <property type="molecule type" value="Genomic_DNA"/>
</dbReference>
<keyword evidence="3" id="KW-1003">Cell membrane</keyword>
<organism evidence="9 10">
    <name type="scientific">Streptosporangium carneum</name>
    <dbReference type="NCBI Taxonomy" id="47481"/>
    <lineage>
        <taxon>Bacteria</taxon>
        <taxon>Bacillati</taxon>
        <taxon>Actinomycetota</taxon>
        <taxon>Actinomycetes</taxon>
        <taxon>Streptosporangiales</taxon>
        <taxon>Streptosporangiaceae</taxon>
        <taxon>Streptosporangium</taxon>
    </lineage>
</organism>
<dbReference type="InterPro" id="IPR050445">
    <property type="entry name" value="Bact_polysacc_biosynth/exp"/>
</dbReference>
<keyword evidence="10" id="KW-1185">Reference proteome</keyword>
<feature type="domain" description="Polysaccharide chain length determinant N-terminal" evidence="8">
    <location>
        <begin position="15"/>
        <end position="93"/>
    </location>
</feature>
<sequence length="410" mass="42226">MNPSPDIPVRRSGGDLTDYASLLRRRWPTVLLLIAAGVGSGAAALRLTPPAYTASTQVLVTSTGLQEQTNQVTNRQREALNLDTEAQIARSAIVARKAGVALGSAPGPAEVSVPPNTSVLEISYTAADPRSAATGAGAYAQAYLANRREATTRALDIQLKTLLTKLKQVNASLATVVAALPGLAKGTAERTMALQRQNVLSRQVYNLTVKYDALRTVAVTPGSVISEAAVPTAPSLPSPPLYLGSGLMLGLLSGVGLAWLRDRPRALGEPRDRRFVTAIDALAGAVRAIPGGEGAGALAGRQGAVLLVGVPGRSSRGVARAVRKLKRQGVPVIGALLTPREGAQTTGAREEERQGDNRLPAERGFPEPPFGALPGSALTPQNGGPVVGGGMTATPVSGTSPAGGRRVFPP</sequence>
<name>A0A9W6MF75_9ACTN</name>
<protein>
    <recommendedName>
        <fullName evidence="8">Polysaccharide chain length determinant N-terminal domain-containing protein</fullName>
    </recommendedName>
</protein>
<proteinExistence type="inferred from homology"/>
<evidence type="ECO:0000256" key="7">
    <source>
        <dbReference type="SAM" id="MobiDB-lite"/>
    </source>
</evidence>
<keyword evidence="4" id="KW-0812">Transmembrane</keyword>
<dbReference type="GO" id="GO:0005886">
    <property type="term" value="C:plasma membrane"/>
    <property type="evidence" value="ECO:0007669"/>
    <property type="project" value="UniProtKB-SubCell"/>
</dbReference>
<dbReference type="RefSeq" id="WP_271219956.1">
    <property type="nucleotide sequence ID" value="NZ_BAAAVD010000020.1"/>
</dbReference>
<comment type="caution">
    <text evidence="9">The sequence shown here is derived from an EMBL/GenBank/DDBJ whole genome shotgun (WGS) entry which is preliminary data.</text>
</comment>
<feature type="region of interest" description="Disordered" evidence="7">
    <location>
        <begin position="339"/>
        <end position="410"/>
    </location>
</feature>
<evidence type="ECO:0000256" key="1">
    <source>
        <dbReference type="ARBA" id="ARBA00004651"/>
    </source>
</evidence>
<dbReference type="Pfam" id="PF02706">
    <property type="entry name" value="Wzz"/>
    <property type="match status" value="1"/>
</dbReference>
<comment type="subcellular location">
    <subcellularLocation>
        <location evidence="1">Cell membrane</location>
        <topology evidence="1">Multi-pass membrane protein</topology>
    </subcellularLocation>
</comment>
<keyword evidence="6" id="KW-0472">Membrane</keyword>
<feature type="compositionally biased region" description="Basic and acidic residues" evidence="7">
    <location>
        <begin position="348"/>
        <end position="365"/>
    </location>
</feature>
<reference evidence="9" key="2">
    <citation type="submission" date="2023-01" db="EMBL/GenBank/DDBJ databases">
        <authorList>
            <person name="Sun Q."/>
            <person name="Evtushenko L."/>
        </authorList>
    </citation>
    <scope>NUCLEOTIDE SEQUENCE</scope>
    <source>
        <strain evidence="9">VKM Ac-2007</strain>
    </source>
</reference>
<dbReference type="PANTHER" id="PTHR32309">
    <property type="entry name" value="TYROSINE-PROTEIN KINASE"/>
    <property type="match status" value="1"/>
</dbReference>
<dbReference type="GO" id="GO:0004713">
    <property type="term" value="F:protein tyrosine kinase activity"/>
    <property type="evidence" value="ECO:0007669"/>
    <property type="project" value="TreeGrafter"/>
</dbReference>
<dbReference type="InterPro" id="IPR003856">
    <property type="entry name" value="LPS_length_determ_N"/>
</dbReference>
<accession>A0A9W6MF75</accession>
<evidence type="ECO:0000313" key="10">
    <source>
        <dbReference type="Proteomes" id="UP001143474"/>
    </source>
</evidence>
<gene>
    <name evidence="9" type="ORF">GCM10017600_49850</name>
</gene>
<evidence type="ECO:0000256" key="6">
    <source>
        <dbReference type="ARBA" id="ARBA00023136"/>
    </source>
</evidence>
<evidence type="ECO:0000313" key="9">
    <source>
        <dbReference type="EMBL" id="GLK11578.1"/>
    </source>
</evidence>
<evidence type="ECO:0000256" key="5">
    <source>
        <dbReference type="ARBA" id="ARBA00022989"/>
    </source>
</evidence>
<dbReference type="Proteomes" id="UP001143474">
    <property type="component" value="Unassembled WGS sequence"/>
</dbReference>
<evidence type="ECO:0000256" key="3">
    <source>
        <dbReference type="ARBA" id="ARBA00022475"/>
    </source>
</evidence>
<comment type="similarity">
    <text evidence="2">Belongs to the CpsC/CapA family.</text>
</comment>